<proteinExistence type="predicted"/>
<gene>
    <name evidence="1" type="ORF">FKR81_19825</name>
</gene>
<dbReference type="SUPFAM" id="SSF54919">
    <property type="entry name" value="Nucleoside diphosphate kinase, NDK"/>
    <property type="match status" value="1"/>
</dbReference>
<comment type="caution">
    <text evidence="1">The sequence shown here is derived from an EMBL/GenBank/DDBJ whole genome shotgun (WGS) entry which is preliminary data.</text>
</comment>
<accession>A0A563ERZ4</accession>
<evidence type="ECO:0000313" key="1">
    <source>
        <dbReference type="EMBL" id="TWP50429.1"/>
    </source>
</evidence>
<keyword evidence="2" id="KW-1185">Reference proteome</keyword>
<dbReference type="RefSeq" id="WP_146353591.1">
    <property type="nucleotide sequence ID" value="NZ_VOBR01000012.1"/>
</dbReference>
<name>A0A563ERZ4_9PSEU</name>
<dbReference type="EMBL" id="VOBR01000012">
    <property type="protein sequence ID" value="TWP50429.1"/>
    <property type="molecule type" value="Genomic_DNA"/>
</dbReference>
<sequence length="327" mass="34891">MLEQDVVRRTASAVEKLTGSQGAEQVWIAEPSPRADIAANQFVVFLKPEVTAVAAGVRFAEVYEMVLSTLAAHAVDVHAVRVVNGPFVERARMMEGHYGVINEVSRLGEPALSPAALAALRDRFTGADVLGAHQFLARFPQFSAFALATLFGNVANVKLASGTYAGAVSVLGNEIVLLNGFHPFQLERFTRPEAVVVILECAAATPWKVLRQHVAGATDSAAAARGSIRRTLFDRAAEFGLSGRSNGFHLSAGPLEGLVEMRRFFGDAATTFDRLLLDGGLSPEQVSRLTENPVLHTGGTPAPAFDLTEEMDAAEAAVALRTALDQR</sequence>
<dbReference type="Gene3D" id="3.30.70.141">
    <property type="entry name" value="Nucleoside diphosphate kinase-like domain"/>
    <property type="match status" value="1"/>
</dbReference>
<dbReference type="AlphaFoldDB" id="A0A563ERZ4"/>
<dbReference type="OrthoDB" id="367374at2"/>
<dbReference type="Proteomes" id="UP000316639">
    <property type="component" value="Unassembled WGS sequence"/>
</dbReference>
<organism evidence="1 2">
    <name type="scientific">Lentzea tibetensis</name>
    <dbReference type="NCBI Taxonomy" id="2591470"/>
    <lineage>
        <taxon>Bacteria</taxon>
        <taxon>Bacillati</taxon>
        <taxon>Actinomycetota</taxon>
        <taxon>Actinomycetes</taxon>
        <taxon>Pseudonocardiales</taxon>
        <taxon>Pseudonocardiaceae</taxon>
        <taxon>Lentzea</taxon>
    </lineage>
</organism>
<evidence type="ECO:0000313" key="2">
    <source>
        <dbReference type="Proteomes" id="UP000316639"/>
    </source>
</evidence>
<protein>
    <submittedName>
        <fullName evidence="1">Uncharacterized protein</fullName>
    </submittedName>
</protein>
<reference evidence="1 2" key="1">
    <citation type="submission" date="2019-07" db="EMBL/GenBank/DDBJ databases">
        <title>Lentzea xizangensis sp. nov., isolated from Qinghai-Tibetan Plateau Soils.</title>
        <authorList>
            <person name="Huang J."/>
        </authorList>
    </citation>
    <scope>NUCLEOTIDE SEQUENCE [LARGE SCALE GENOMIC DNA]</scope>
    <source>
        <strain evidence="1 2">FXJ1.1311</strain>
    </source>
</reference>
<dbReference type="InterPro" id="IPR036850">
    <property type="entry name" value="NDK-like_dom_sf"/>
</dbReference>